<feature type="DNA-binding region" description="HMG box" evidence="1">
    <location>
        <begin position="686"/>
        <end position="740"/>
    </location>
</feature>
<evidence type="ECO:0000259" key="3">
    <source>
        <dbReference type="PROSITE" id="PS50118"/>
    </source>
</evidence>
<dbReference type="GO" id="GO:0016887">
    <property type="term" value="F:ATP hydrolysis activity"/>
    <property type="evidence" value="ECO:0007669"/>
    <property type="project" value="RHEA"/>
</dbReference>
<keyword evidence="2" id="KW-0378">Hydrolase</keyword>
<keyword evidence="5" id="KW-1185">Reference proteome</keyword>
<dbReference type="Gene3D" id="1.10.30.10">
    <property type="entry name" value="High mobility group box domain"/>
    <property type="match status" value="1"/>
</dbReference>
<keyword evidence="1" id="KW-0238">DNA-binding</keyword>
<dbReference type="OrthoDB" id="1388814at2759"/>
<dbReference type="GO" id="GO:0003677">
    <property type="term" value="F:DNA binding"/>
    <property type="evidence" value="ECO:0007669"/>
    <property type="project" value="UniProtKB-UniRule"/>
</dbReference>
<dbReference type="Proteomes" id="UP000242715">
    <property type="component" value="Unassembled WGS sequence"/>
</dbReference>
<dbReference type="GO" id="GO:0043139">
    <property type="term" value="F:5'-3' DNA helicase activity"/>
    <property type="evidence" value="ECO:0007669"/>
    <property type="project" value="UniProtKB-EC"/>
</dbReference>
<dbReference type="PROSITE" id="PS50118">
    <property type="entry name" value="HMG_BOX_2"/>
    <property type="match status" value="1"/>
</dbReference>
<dbReference type="Pfam" id="PF05970">
    <property type="entry name" value="PIF1"/>
    <property type="match status" value="1"/>
</dbReference>
<dbReference type="GO" id="GO:0005634">
    <property type="term" value="C:nucleus"/>
    <property type="evidence" value="ECO:0007669"/>
    <property type="project" value="UniProtKB-UniRule"/>
</dbReference>
<evidence type="ECO:0000256" key="2">
    <source>
        <dbReference type="RuleBase" id="RU363044"/>
    </source>
</evidence>
<accession>A0A2Z6P141</accession>
<dbReference type="GO" id="GO:0006310">
    <property type="term" value="P:DNA recombination"/>
    <property type="evidence" value="ECO:0007669"/>
    <property type="project" value="UniProtKB-KW"/>
</dbReference>
<name>A0A2Z6P141_TRISU</name>
<dbReference type="SUPFAM" id="SSF47095">
    <property type="entry name" value="HMG-box"/>
    <property type="match status" value="1"/>
</dbReference>
<evidence type="ECO:0000313" key="5">
    <source>
        <dbReference type="Proteomes" id="UP000242715"/>
    </source>
</evidence>
<sequence>MEVHGGSTLDEVQQYVDARWICAPEALWKIFRFTMYRLYPSVERLQIHLPNRHQVRYYDHQRIVDVLNDERNSKTMLTQFFALNRRDPHSRNYLYREIPEHYWWNNKDKEWNRRLSLRKVIGRIYTVSPSEGEKFYLRVLLSHVKGPTSWEDLLTNNGTPFNTFKKAAEDRGYLEMDSSIRDCLVNASCVRLPYAIRRLFATILIFCEPTDVRSLWNEFFTHMTEDYQTNNNAVELNLTHMLLKDLNQLLEIHGKSTKDYDLPSLPAGATEENEIPSVIQEELSVRIPDEDMQAVAKLNNDQMNAFKIIMDVIERKKSQVFFIDGPGGTGGTGKTFLYRTLMATLRSQGQIVIATASSGIAATLLPGGRTAHSRFKLPFDAIPAFLMRIGDGVEPTKPDDMVKIPSRIAIPWEGEHSIQIFIDHIFPQLELHGWDASYMTQRAILTPKNDDVQKLNDILINQFPGEEHNLLSFDEVEGDTHNLYQQELLNSITQGGLPPHILKLKKGAPLMLLRNLDPRYGLCNGTRLLCRGLFMNMLDVEILTGSNAGKRAFLPRIKLKTSANSGLPFVLSRKQFPVRLSFAITINKSQGQTIPNVGIYLPRHVFSHGQLYVALSRGVSQNSTKVLIRDGKLQATRRRRVKKRVCTIPRAPDGSAFFNCGTCGVSVAISLADMHFCQSNKMEFKRESFMKDQDMEIYNIEIDRIGFEKWKNMSEEEKQPFVSRARELDNKHQEALKEEADDIIKVT</sequence>
<keyword evidence="2" id="KW-0234">DNA repair</keyword>
<dbReference type="GO" id="GO:0000723">
    <property type="term" value="P:telomere maintenance"/>
    <property type="evidence" value="ECO:0007669"/>
    <property type="project" value="InterPro"/>
</dbReference>
<dbReference type="InterPro" id="IPR036910">
    <property type="entry name" value="HMG_box_dom_sf"/>
</dbReference>
<dbReference type="PANTHER" id="PTHR10492:SF57">
    <property type="entry name" value="ATP-DEPENDENT DNA HELICASE"/>
    <property type="match status" value="1"/>
</dbReference>
<dbReference type="InterPro" id="IPR010285">
    <property type="entry name" value="DNA_helicase_pif1-like_DEAD"/>
</dbReference>
<dbReference type="PANTHER" id="PTHR10492">
    <property type="match status" value="1"/>
</dbReference>
<dbReference type="Pfam" id="PF00505">
    <property type="entry name" value="HMG_box"/>
    <property type="match status" value="1"/>
</dbReference>
<comment type="catalytic activity">
    <reaction evidence="2">
        <text>ATP + H2O = ADP + phosphate + H(+)</text>
        <dbReference type="Rhea" id="RHEA:13065"/>
        <dbReference type="ChEBI" id="CHEBI:15377"/>
        <dbReference type="ChEBI" id="CHEBI:15378"/>
        <dbReference type="ChEBI" id="CHEBI:30616"/>
        <dbReference type="ChEBI" id="CHEBI:43474"/>
        <dbReference type="ChEBI" id="CHEBI:456216"/>
        <dbReference type="EC" id="5.6.2.3"/>
    </reaction>
</comment>
<comment type="similarity">
    <text evidence="2">Belongs to the helicase family.</text>
</comment>
<dbReference type="GO" id="GO:0005524">
    <property type="term" value="F:ATP binding"/>
    <property type="evidence" value="ECO:0007669"/>
    <property type="project" value="UniProtKB-KW"/>
</dbReference>
<keyword evidence="2" id="KW-0233">DNA recombination</keyword>
<dbReference type="GO" id="GO:0006281">
    <property type="term" value="P:DNA repair"/>
    <property type="evidence" value="ECO:0007669"/>
    <property type="project" value="UniProtKB-KW"/>
</dbReference>
<dbReference type="Gene3D" id="3.40.50.300">
    <property type="entry name" value="P-loop containing nucleotide triphosphate hydrolases"/>
    <property type="match status" value="1"/>
</dbReference>
<keyword evidence="1" id="KW-0539">Nucleus</keyword>
<organism evidence="4 5">
    <name type="scientific">Trifolium subterraneum</name>
    <name type="common">Subterranean clover</name>
    <dbReference type="NCBI Taxonomy" id="3900"/>
    <lineage>
        <taxon>Eukaryota</taxon>
        <taxon>Viridiplantae</taxon>
        <taxon>Streptophyta</taxon>
        <taxon>Embryophyta</taxon>
        <taxon>Tracheophyta</taxon>
        <taxon>Spermatophyta</taxon>
        <taxon>Magnoliopsida</taxon>
        <taxon>eudicotyledons</taxon>
        <taxon>Gunneridae</taxon>
        <taxon>Pentapetalae</taxon>
        <taxon>rosids</taxon>
        <taxon>fabids</taxon>
        <taxon>Fabales</taxon>
        <taxon>Fabaceae</taxon>
        <taxon>Papilionoideae</taxon>
        <taxon>50 kb inversion clade</taxon>
        <taxon>NPAAA clade</taxon>
        <taxon>Hologalegina</taxon>
        <taxon>IRL clade</taxon>
        <taxon>Trifolieae</taxon>
        <taxon>Trifolium</taxon>
    </lineage>
</organism>
<keyword evidence="2" id="KW-0547">Nucleotide-binding</keyword>
<keyword evidence="2" id="KW-0347">Helicase</keyword>
<evidence type="ECO:0000313" key="4">
    <source>
        <dbReference type="EMBL" id="GAU49446.1"/>
    </source>
</evidence>
<proteinExistence type="inferred from homology"/>
<dbReference type="EC" id="5.6.2.3" evidence="2"/>
<dbReference type="FunFam" id="3.40.50.300:FF:002884">
    <property type="entry name" value="ATP-dependent DNA helicase"/>
    <property type="match status" value="1"/>
</dbReference>
<gene>
    <name evidence="4" type="ORF">TSUD_137900</name>
</gene>
<dbReference type="EMBL" id="DF974566">
    <property type="protein sequence ID" value="GAU49446.1"/>
    <property type="molecule type" value="Genomic_DNA"/>
</dbReference>
<protein>
    <recommendedName>
        <fullName evidence="2">ATP-dependent DNA helicase</fullName>
        <ecNumber evidence="2">5.6.2.3</ecNumber>
    </recommendedName>
</protein>
<dbReference type="AlphaFoldDB" id="A0A2Z6P141"/>
<dbReference type="CDD" id="cd22014">
    <property type="entry name" value="HMG-box_CMB1-like"/>
    <property type="match status" value="1"/>
</dbReference>
<dbReference type="CDD" id="cd18809">
    <property type="entry name" value="SF1_C_RecD"/>
    <property type="match status" value="1"/>
</dbReference>
<dbReference type="InterPro" id="IPR009071">
    <property type="entry name" value="HMG_box_dom"/>
</dbReference>
<keyword evidence="2" id="KW-0227">DNA damage</keyword>
<dbReference type="InterPro" id="IPR027417">
    <property type="entry name" value="P-loop_NTPase"/>
</dbReference>
<dbReference type="InterPro" id="IPR049163">
    <property type="entry name" value="Pif1-like_2B_dom"/>
</dbReference>
<feature type="domain" description="HMG box" evidence="3">
    <location>
        <begin position="686"/>
        <end position="740"/>
    </location>
</feature>
<comment type="cofactor">
    <cofactor evidence="2">
        <name>Mg(2+)</name>
        <dbReference type="ChEBI" id="CHEBI:18420"/>
    </cofactor>
</comment>
<dbReference type="SUPFAM" id="SSF52540">
    <property type="entry name" value="P-loop containing nucleoside triphosphate hydrolases"/>
    <property type="match status" value="1"/>
</dbReference>
<reference evidence="5" key="1">
    <citation type="journal article" date="2017" name="Front. Plant Sci.">
        <title>Climate Clever Clovers: New Paradigm to Reduce the Environmental Footprint of Ruminants by Breeding Low Methanogenic Forages Utilizing Haplotype Variation.</title>
        <authorList>
            <person name="Kaur P."/>
            <person name="Appels R."/>
            <person name="Bayer P.E."/>
            <person name="Keeble-Gagnere G."/>
            <person name="Wang J."/>
            <person name="Hirakawa H."/>
            <person name="Shirasawa K."/>
            <person name="Vercoe P."/>
            <person name="Stefanova K."/>
            <person name="Durmic Z."/>
            <person name="Nichols P."/>
            <person name="Revell C."/>
            <person name="Isobe S.N."/>
            <person name="Edwards D."/>
            <person name="Erskine W."/>
        </authorList>
    </citation>
    <scope>NUCLEOTIDE SEQUENCE [LARGE SCALE GENOMIC DNA]</scope>
    <source>
        <strain evidence="5">cv. Daliak</strain>
    </source>
</reference>
<dbReference type="Pfam" id="PF21530">
    <property type="entry name" value="Pif1_2B_dom"/>
    <property type="match status" value="1"/>
</dbReference>
<evidence type="ECO:0000256" key="1">
    <source>
        <dbReference type="PROSITE-ProRule" id="PRU00267"/>
    </source>
</evidence>
<keyword evidence="2" id="KW-0067">ATP-binding</keyword>